<comment type="catalytic activity">
    <reaction evidence="9 11">
        <text>uridine(44) in tRNA(Ser) + S-adenosyl-L-methionine = 2'-O-methyluridine(44) in tRNA(Ser) + S-adenosyl-L-homocysteine + H(+)</text>
        <dbReference type="Rhea" id="RHEA:43100"/>
        <dbReference type="Rhea" id="RHEA-COMP:10339"/>
        <dbReference type="Rhea" id="RHEA-COMP:10340"/>
        <dbReference type="ChEBI" id="CHEBI:15378"/>
        <dbReference type="ChEBI" id="CHEBI:57856"/>
        <dbReference type="ChEBI" id="CHEBI:59789"/>
        <dbReference type="ChEBI" id="CHEBI:65315"/>
        <dbReference type="ChEBI" id="CHEBI:74478"/>
        <dbReference type="EC" id="2.1.1.211"/>
    </reaction>
</comment>
<comment type="similarity">
    <text evidence="3 11">Belongs to the TRM44 family.</text>
</comment>
<keyword evidence="5 11" id="KW-0489">Methyltransferase</keyword>
<evidence type="ECO:0000256" key="4">
    <source>
        <dbReference type="ARBA" id="ARBA00022490"/>
    </source>
</evidence>
<evidence type="ECO:0000259" key="12">
    <source>
        <dbReference type="PROSITE" id="PS50103"/>
    </source>
</evidence>
<dbReference type="Proteomes" id="UP001208570">
    <property type="component" value="Unassembled WGS sequence"/>
</dbReference>
<evidence type="ECO:0000256" key="3">
    <source>
        <dbReference type="ARBA" id="ARBA00009056"/>
    </source>
</evidence>
<comment type="subcellular location">
    <subcellularLocation>
        <location evidence="2 11">Cytoplasm</location>
    </subcellularLocation>
</comment>
<dbReference type="InterPro" id="IPR011671">
    <property type="entry name" value="tRNA_uracil_MeTrfase"/>
</dbReference>
<evidence type="ECO:0000256" key="7">
    <source>
        <dbReference type="ARBA" id="ARBA00022691"/>
    </source>
</evidence>
<keyword evidence="14" id="KW-1185">Reference proteome</keyword>
<dbReference type="InterPro" id="IPR000571">
    <property type="entry name" value="Znf_CCCH"/>
</dbReference>
<comment type="function">
    <text evidence="1">Probable adenosyl-L-methionine (AdoMet)-dependent tRNA (uracil-O(2)-)-methyltransferase.</text>
</comment>
<evidence type="ECO:0000256" key="5">
    <source>
        <dbReference type="ARBA" id="ARBA00022603"/>
    </source>
</evidence>
<dbReference type="SUPFAM" id="SSF53335">
    <property type="entry name" value="S-adenosyl-L-methionine-dependent methyltransferases"/>
    <property type="match status" value="1"/>
</dbReference>
<feature type="zinc finger region" description="C3H1-type" evidence="10">
    <location>
        <begin position="619"/>
        <end position="649"/>
    </location>
</feature>
<keyword evidence="10" id="KW-0862">Zinc</keyword>
<comment type="caution">
    <text evidence="13">The sequence shown here is derived from an EMBL/GenBank/DDBJ whole genome shotgun (WGS) entry which is preliminary data.</text>
</comment>
<dbReference type="InterPro" id="IPR029063">
    <property type="entry name" value="SAM-dependent_MTases_sf"/>
</dbReference>
<evidence type="ECO:0000256" key="2">
    <source>
        <dbReference type="ARBA" id="ARBA00004496"/>
    </source>
</evidence>
<protein>
    <recommendedName>
        <fullName evidence="11">tRNA (uracil-O(2)-)-methyltransferase</fullName>
        <ecNumber evidence="11">2.1.1.211</ecNumber>
    </recommendedName>
</protein>
<gene>
    <name evidence="13" type="ORF">LSH36_15g09026</name>
</gene>
<comment type="function">
    <text evidence="11">Adenosyl-L-methionine (AdoMet)-dependent tRNA (uracil-O(2)-)-methyltransferase.</text>
</comment>
<dbReference type="GO" id="GO:0030488">
    <property type="term" value="P:tRNA methylation"/>
    <property type="evidence" value="ECO:0007669"/>
    <property type="project" value="UniProtKB-UniRule"/>
</dbReference>
<reference evidence="13" key="1">
    <citation type="journal article" date="2023" name="Mol. Biol. Evol.">
        <title>Third-Generation Sequencing Reveals the Adaptive Role of the Epigenome in Three Deep-Sea Polychaetes.</title>
        <authorList>
            <person name="Perez M."/>
            <person name="Aroh O."/>
            <person name="Sun Y."/>
            <person name="Lan Y."/>
            <person name="Juniper S.K."/>
            <person name="Young C.R."/>
            <person name="Angers B."/>
            <person name="Qian P.Y."/>
        </authorList>
    </citation>
    <scope>NUCLEOTIDE SEQUENCE</scope>
    <source>
        <strain evidence="13">P08H-3</strain>
    </source>
</reference>
<dbReference type="EMBL" id="JAODUP010000015">
    <property type="protein sequence ID" value="KAK2168648.1"/>
    <property type="molecule type" value="Genomic_DNA"/>
</dbReference>
<keyword evidence="4 11" id="KW-0963">Cytoplasm</keyword>
<dbReference type="Pfam" id="PF07757">
    <property type="entry name" value="AdoMet_MTase"/>
    <property type="match status" value="1"/>
</dbReference>
<evidence type="ECO:0000256" key="6">
    <source>
        <dbReference type="ARBA" id="ARBA00022679"/>
    </source>
</evidence>
<sequence>MWKELRSIEISGECSSFLDAIDVWLNKPHVVNRHLCGSKILWQLYSHGYARDDFEELIMTTVADKEEQDNVLMLTKELLKENKQELKLYMRDLLPKSLEKHLILRELVIIDVTNSDAFFMAYSLSEQSGQVVKLKGPRGYRIRFKKENKSLTMYVQDIEDDIQPKVCYTLPWLQYVLLRKIASWSGASKLNTAVTSLRLIQVERYNQLYQELKKKYGIPMVKVWPERTDPQKFVYEDIAIATYLLMIWEEDRKSKGLEKKQSFVDLGCGNGLLVYILTSEGHQGLGLDLRRRKIWDFFGGNFNLQECAITPSSEHLFPEYDWIIGNHSDELTPWIPVIAARSSFHCCYFVLPCCPHDFSAKFNQTVSGISQYRAYLDFVKEVGTACGFQVEEDTLRIPSTKRVCFIGRTRTYQLKNETDVDLKRQNYIEHRCSLASHRNKKRSVGKLTQNEHQMIPVTDKQQMSNIEENCRSLEEVIQRVPDSERKWAADFKPRDSIERPRNCLSVASSIKDHITEVVFNELISMDGLENVQLDDGRRWNAGGSLPLSHVASMFDQNILHQLKNECGGLQTLLRNSHHIFRVQGGHIQLRNWVTDDYEAYQMRKRRKKGKPAISDKKRPINTKLCYFHEHHPQGCPLEAHMCRYAHSQEELITTKQPVINPRN</sequence>
<proteinExistence type="inferred from homology"/>
<dbReference type="PROSITE" id="PS50103">
    <property type="entry name" value="ZF_C3H1"/>
    <property type="match status" value="1"/>
</dbReference>
<evidence type="ECO:0000256" key="8">
    <source>
        <dbReference type="ARBA" id="ARBA00022694"/>
    </source>
</evidence>
<evidence type="ECO:0000313" key="13">
    <source>
        <dbReference type="EMBL" id="KAK2168648.1"/>
    </source>
</evidence>
<keyword evidence="8 11" id="KW-0819">tRNA processing</keyword>
<dbReference type="GO" id="GO:0141101">
    <property type="term" value="F:tRNA(Ser) (uridine(44)-2'-O-)-methyltransferase activity"/>
    <property type="evidence" value="ECO:0007669"/>
    <property type="project" value="UniProtKB-EC"/>
</dbReference>
<evidence type="ECO:0000256" key="10">
    <source>
        <dbReference type="PROSITE-ProRule" id="PRU00723"/>
    </source>
</evidence>
<evidence type="ECO:0000256" key="9">
    <source>
        <dbReference type="ARBA" id="ARBA00047957"/>
    </source>
</evidence>
<keyword evidence="10" id="KW-0863">Zinc-finger</keyword>
<accession>A0AAD9KBJ8</accession>
<evidence type="ECO:0000256" key="11">
    <source>
        <dbReference type="RuleBase" id="RU368004"/>
    </source>
</evidence>
<keyword evidence="6 11" id="KW-0808">Transferase</keyword>
<name>A0AAD9KBJ8_9ANNE</name>
<evidence type="ECO:0000313" key="14">
    <source>
        <dbReference type="Proteomes" id="UP001208570"/>
    </source>
</evidence>
<dbReference type="GO" id="GO:0008270">
    <property type="term" value="F:zinc ion binding"/>
    <property type="evidence" value="ECO:0007669"/>
    <property type="project" value="UniProtKB-KW"/>
</dbReference>
<feature type="domain" description="C3H1-type" evidence="12">
    <location>
        <begin position="619"/>
        <end position="649"/>
    </location>
</feature>
<evidence type="ECO:0000256" key="1">
    <source>
        <dbReference type="ARBA" id="ARBA00002778"/>
    </source>
</evidence>
<organism evidence="13 14">
    <name type="scientific">Paralvinella palmiformis</name>
    <dbReference type="NCBI Taxonomy" id="53620"/>
    <lineage>
        <taxon>Eukaryota</taxon>
        <taxon>Metazoa</taxon>
        <taxon>Spiralia</taxon>
        <taxon>Lophotrochozoa</taxon>
        <taxon>Annelida</taxon>
        <taxon>Polychaeta</taxon>
        <taxon>Sedentaria</taxon>
        <taxon>Canalipalpata</taxon>
        <taxon>Terebellida</taxon>
        <taxon>Terebelliformia</taxon>
        <taxon>Alvinellidae</taxon>
        <taxon>Paralvinella</taxon>
    </lineage>
</organism>
<dbReference type="EC" id="2.1.1.211" evidence="11"/>
<dbReference type="GO" id="GO:0005737">
    <property type="term" value="C:cytoplasm"/>
    <property type="evidence" value="ECO:0007669"/>
    <property type="project" value="UniProtKB-SubCell"/>
</dbReference>
<keyword evidence="10" id="KW-0479">Metal-binding</keyword>
<dbReference type="AlphaFoldDB" id="A0AAD9KBJ8"/>
<dbReference type="PANTHER" id="PTHR21210:SF0">
    <property type="entry name" value="TRNA (URACIL-O(2)-)-METHYLTRANSFERASE-RELATED"/>
    <property type="match status" value="1"/>
</dbReference>
<keyword evidence="7 11" id="KW-0949">S-adenosyl-L-methionine</keyword>
<dbReference type="PANTHER" id="PTHR21210">
    <property type="entry name" value="TRNA (URACIL-O(2)-)-METHYLTRANSFERASE-RELATED"/>
    <property type="match status" value="1"/>
</dbReference>